<evidence type="ECO:0000256" key="1">
    <source>
        <dbReference type="SAM" id="MobiDB-lite"/>
    </source>
</evidence>
<dbReference type="OrthoDB" id="6155746at2759"/>
<dbReference type="Gene3D" id="1.10.10.60">
    <property type="entry name" value="Homeodomain-like"/>
    <property type="match status" value="1"/>
</dbReference>
<protein>
    <recommendedName>
        <fullName evidence="2">Myb/SANT-like DNA-binding domain-containing protein</fullName>
    </recommendedName>
</protein>
<feature type="region of interest" description="Disordered" evidence="1">
    <location>
        <begin position="1"/>
        <end position="117"/>
    </location>
</feature>
<dbReference type="EnsemblMetazoa" id="CLYHEMT018061.1">
    <property type="protein sequence ID" value="CLYHEMP018061.1"/>
    <property type="gene ID" value="CLYHEMG018061"/>
</dbReference>
<feature type="compositionally biased region" description="Basic and acidic residues" evidence="1">
    <location>
        <begin position="102"/>
        <end position="117"/>
    </location>
</feature>
<feature type="compositionally biased region" description="Polar residues" evidence="1">
    <location>
        <begin position="62"/>
        <end position="71"/>
    </location>
</feature>
<feature type="domain" description="Myb/SANT-like DNA-binding" evidence="2">
    <location>
        <begin position="126"/>
        <end position="219"/>
    </location>
</feature>
<feature type="compositionally biased region" description="Basic residues" evidence="1">
    <location>
        <begin position="91"/>
        <end position="101"/>
    </location>
</feature>
<evidence type="ECO:0000313" key="3">
    <source>
        <dbReference type="EnsemblMetazoa" id="CLYHEMP018061.1"/>
    </source>
</evidence>
<feature type="compositionally biased region" description="Acidic residues" evidence="1">
    <location>
        <begin position="45"/>
        <end position="57"/>
    </location>
</feature>
<dbReference type="GeneID" id="136824036"/>
<feature type="compositionally biased region" description="Low complexity" evidence="1">
    <location>
        <begin position="251"/>
        <end position="261"/>
    </location>
</feature>
<feature type="compositionally biased region" description="Basic and acidic residues" evidence="1">
    <location>
        <begin position="272"/>
        <end position="281"/>
    </location>
</feature>
<name>A0A7M5X4X2_9CNID</name>
<accession>A0A7M5X4X2</accession>
<organism evidence="3 4">
    <name type="scientific">Clytia hemisphaerica</name>
    <dbReference type="NCBI Taxonomy" id="252671"/>
    <lineage>
        <taxon>Eukaryota</taxon>
        <taxon>Metazoa</taxon>
        <taxon>Cnidaria</taxon>
        <taxon>Hydrozoa</taxon>
        <taxon>Hydroidolina</taxon>
        <taxon>Leptothecata</taxon>
        <taxon>Obeliida</taxon>
        <taxon>Clytiidae</taxon>
        <taxon>Clytia</taxon>
    </lineage>
</organism>
<proteinExistence type="predicted"/>
<dbReference type="InterPro" id="IPR044822">
    <property type="entry name" value="Myb_DNA-bind_4"/>
</dbReference>
<sequence length="341" mass="38856">MNSGKPRKPTGQYDYGDDSSQDTQSYETIDEMELNRLGMGIYPEEFVDDDGYSDEGSSDLSQPMTSQPSSQIKKHSLKMVIKAPPSDPNGKQRKRKKKSKQQTKENDEPPAKLNKKVEKELKEPYYFSDAATTSLLEAYKNCTPLMSSGKYRKKQIWQKIAQDLRCKLVNAGATAFPSSDQCMQRHRTVIKAFKQTKNLNRESGQGRATCKFQDELNDLEGHKPDVVPDYTMASTGEVTRRNSNKDDQEVPSTSASTAQQSTPPPKVKSKPKPKEGRRRNEMVIFMERYEERKAKRDEALMKRKETLHAASIHPIRIHAQKLSTNQNSTVTREMIRLESRS</sequence>
<evidence type="ECO:0000313" key="4">
    <source>
        <dbReference type="Proteomes" id="UP000594262"/>
    </source>
</evidence>
<evidence type="ECO:0000259" key="2">
    <source>
        <dbReference type="Pfam" id="PF13837"/>
    </source>
</evidence>
<keyword evidence="4" id="KW-1185">Reference proteome</keyword>
<dbReference type="AlphaFoldDB" id="A0A7M5X4X2"/>
<dbReference type="Proteomes" id="UP000594262">
    <property type="component" value="Unplaced"/>
</dbReference>
<dbReference type="Pfam" id="PF13837">
    <property type="entry name" value="Myb_DNA-bind_4"/>
    <property type="match status" value="1"/>
</dbReference>
<feature type="region of interest" description="Disordered" evidence="1">
    <location>
        <begin position="236"/>
        <end position="281"/>
    </location>
</feature>
<reference evidence="3" key="1">
    <citation type="submission" date="2021-01" db="UniProtKB">
        <authorList>
            <consortium name="EnsemblMetazoa"/>
        </authorList>
    </citation>
    <scope>IDENTIFICATION</scope>
</reference>
<feature type="compositionally biased region" description="Basic and acidic residues" evidence="1">
    <location>
        <begin position="238"/>
        <end position="248"/>
    </location>
</feature>
<dbReference type="RefSeq" id="XP_066936293.1">
    <property type="nucleotide sequence ID" value="XM_067080192.1"/>
</dbReference>